<dbReference type="SUPFAM" id="SSF53383">
    <property type="entry name" value="PLP-dependent transferases"/>
    <property type="match status" value="1"/>
</dbReference>
<organism evidence="3 4">
    <name type="scientific">Candidatus Sysuiplasma superficiale</name>
    <dbReference type="NCBI Taxonomy" id="2823368"/>
    <lineage>
        <taxon>Archaea</taxon>
        <taxon>Methanobacteriati</taxon>
        <taxon>Thermoplasmatota</taxon>
        <taxon>Thermoplasmata</taxon>
        <taxon>Candidatus Sysuiplasmatales</taxon>
        <taxon>Candidatus Sysuiplasmataceae</taxon>
        <taxon>Candidatus Sysuiplasma</taxon>
    </lineage>
</organism>
<dbReference type="InterPro" id="IPR015422">
    <property type="entry name" value="PyrdxlP-dep_Trfase_small"/>
</dbReference>
<dbReference type="EC" id="1.4.4.2" evidence="3"/>
<evidence type="ECO:0000256" key="1">
    <source>
        <dbReference type="ARBA" id="ARBA00023002"/>
    </source>
</evidence>
<dbReference type="EMBL" id="JAHEAC010000058">
    <property type="protein sequence ID" value="MBX8644385.1"/>
    <property type="molecule type" value="Genomic_DNA"/>
</dbReference>
<dbReference type="PANTHER" id="PTHR42806:SF1">
    <property type="entry name" value="GLYCINE DEHYDROGENASE (DECARBOXYLATING)"/>
    <property type="match status" value="1"/>
</dbReference>
<keyword evidence="1 3" id="KW-0560">Oxidoreductase</keyword>
<dbReference type="Gene3D" id="3.40.640.10">
    <property type="entry name" value="Type I PLP-dependent aspartate aminotransferase-like (Major domain)"/>
    <property type="match status" value="1"/>
</dbReference>
<proteinExistence type="predicted"/>
<sequence length="434" mass="47199">YDSMLRFIGATSIDDLFEDIPRKFRIGGIDIPDGLSEMETQRLVTDVLGNNRDCSELVSFLGGGVYDTYVPAIVRQVIGRSELYTSYTPYQSELSQGLLQLIFEYQSMLSELTGMDVINASLYDGASAIGEAAVMCARISEGNFFLIPRAMAPWKKSVLKNYVSGVGLGIREYSFGRGTGEADINEIAGMSKGAAGVYIEMPNFLGQYQTDISDLKEHIGNVPLVAGVNPLSLATVIPPGEYGADIVVGEGQSLGLDMNFGGPFLGILGCRKEHVRKMPGRIVGATVDSEGRRAFCLTLQAREQHIRRSKATSNVCTNQTLLAVAASVYIAAMGQDGLVSASSIIERKRVMMMEKFRKAHIGVPFAGPGFNEFVSVTEQETGKVSRHLLKNGIIAGLPIDGMFPELGNAMLWAVSERTEEKDMDRVTRLMEGMK</sequence>
<dbReference type="PANTHER" id="PTHR42806">
    <property type="entry name" value="GLYCINE CLEAVAGE SYSTEM P-PROTEIN"/>
    <property type="match status" value="1"/>
</dbReference>
<feature type="non-terminal residue" evidence="3">
    <location>
        <position position="1"/>
    </location>
</feature>
<evidence type="ECO:0000313" key="4">
    <source>
        <dbReference type="Proteomes" id="UP000750197"/>
    </source>
</evidence>
<gene>
    <name evidence="3" type="primary">gcvPA</name>
    <name evidence="3" type="ORF">KIY12_06670</name>
</gene>
<reference evidence="3" key="1">
    <citation type="submission" date="2021-05" db="EMBL/GenBank/DDBJ databases">
        <title>Genomic insights into ecological role and evolution of a novel Thermoplasmata order Candidatus Sysuiplasmatales.</title>
        <authorList>
            <person name="Yuan Y."/>
        </authorList>
    </citation>
    <scope>NUCLEOTIDE SEQUENCE</scope>
    <source>
        <strain evidence="3">TUT19-bin139</strain>
    </source>
</reference>
<protein>
    <submittedName>
        <fullName evidence="3">Aminomethyl-transferring glycine dehydrogenase subunit GcvPA</fullName>
        <ecNumber evidence="3">1.4.4.2</ecNumber>
    </submittedName>
</protein>
<dbReference type="AlphaFoldDB" id="A0A8J7YPZ8"/>
<dbReference type="Pfam" id="PF02347">
    <property type="entry name" value="GDC-P"/>
    <property type="match status" value="1"/>
</dbReference>
<evidence type="ECO:0000313" key="3">
    <source>
        <dbReference type="EMBL" id="MBX8644385.1"/>
    </source>
</evidence>
<dbReference type="Gene3D" id="3.90.1150.10">
    <property type="entry name" value="Aspartate Aminotransferase, domain 1"/>
    <property type="match status" value="1"/>
</dbReference>
<dbReference type="InterPro" id="IPR015421">
    <property type="entry name" value="PyrdxlP-dep_Trfase_major"/>
</dbReference>
<comment type="caution">
    <text evidence="3">The sequence shown here is derived from an EMBL/GenBank/DDBJ whole genome shotgun (WGS) entry which is preliminary data.</text>
</comment>
<dbReference type="InterPro" id="IPR023010">
    <property type="entry name" value="GcvPA"/>
</dbReference>
<accession>A0A8J7YPZ8</accession>
<feature type="domain" description="Glycine cleavage system P-protein N-terminal" evidence="2">
    <location>
        <begin position="3"/>
        <end position="428"/>
    </location>
</feature>
<dbReference type="Proteomes" id="UP000750197">
    <property type="component" value="Unassembled WGS sequence"/>
</dbReference>
<evidence type="ECO:0000259" key="2">
    <source>
        <dbReference type="Pfam" id="PF02347"/>
    </source>
</evidence>
<dbReference type="GO" id="GO:0004375">
    <property type="term" value="F:glycine dehydrogenase (decarboxylating) activity"/>
    <property type="evidence" value="ECO:0007669"/>
    <property type="project" value="UniProtKB-EC"/>
</dbReference>
<dbReference type="InterPro" id="IPR015424">
    <property type="entry name" value="PyrdxlP-dep_Trfase"/>
</dbReference>
<name>A0A8J7YPZ8_9ARCH</name>
<dbReference type="NCBIfam" id="NF001696">
    <property type="entry name" value="PRK00451.1"/>
    <property type="match status" value="1"/>
</dbReference>
<dbReference type="InterPro" id="IPR049315">
    <property type="entry name" value="GDC-P_N"/>
</dbReference>
<dbReference type="GO" id="GO:0009116">
    <property type="term" value="P:nucleoside metabolic process"/>
    <property type="evidence" value="ECO:0007669"/>
    <property type="project" value="InterPro"/>
</dbReference>